<dbReference type="OrthoDB" id="4146022at2759"/>
<evidence type="ECO:0000313" key="3">
    <source>
        <dbReference type="EMBL" id="KIW81753.1"/>
    </source>
</evidence>
<feature type="transmembrane region" description="Helical" evidence="2">
    <location>
        <begin position="28"/>
        <end position="49"/>
    </location>
</feature>
<evidence type="ECO:0000256" key="1">
    <source>
        <dbReference type="SAM" id="MobiDB-lite"/>
    </source>
</evidence>
<dbReference type="VEuPathDB" id="FungiDB:Z517_04779"/>
<name>A0A0D2GLD4_9EURO</name>
<protein>
    <submittedName>
        <fullName evidence="3">Uncharacterized protein</fullName>
    </submittedName>
</protein>
<evidence type="ECO:0000313" key="4">
    <source>
        <dbReference type="Proteomes" id="UP000053029"/>
    </source>
</evidence>
<dbReference type="AlphaFoldDB" id="A0A0D2GLD4"/>
<feature type="compositionally biased region" description="Basic and acidic residues" evidence="1">
    <location>
        <begin position="69"/>
        <end position="86"/>
    </location>
</feature>
<keyword evidence="2" id="KW-0472">Membrane</keyword>
<dbReference type="GeneID" id="25304269"/>
<keyword evidence="4" id="KW-1185">Reference proteome</keyword>
<keyword evidence="2" id="KW-1133">Transmembrane helix</keyword>
<feature type="region of interest" description="Disordered" evidence="1">
    <location>
        <begin position="69"/>
        <end position="102"/>
    </location>
</feature>
<keyword evidence="2" id="KW-0812">Transmembrane</keyword>
<reference evidence="3 4" key="1">
    <citation type="submission" date="2015-01" db="EMBL/GenBank/DDBJ databases">
        <title>The Genome Sequence of Fonsecaea pedrosoi CBS 271.37.</title>
        <authorList>
            <consortium name="The Broad Institute Genomics Platform"/>
            <person name="Cuomo C."/>
            <person name="de Hoog S."/>
            <person name="Gorbushina A."/>
            <person name="Stielow B."/>
            <person name="Teixiera M."/>
            <person name="Abouelleil A."/>
            <person name="Chapman S.B."/>
            <person name="Priest M."/>
            <person name="Young S.K."/>
            <person name="Wortman J."/>
            <person name="Nusbaum C."/>
            <person name="Birren B."/>
        </authorList>
    </citation>
    <scope>NUCLEOTIDE SEQUENCE [LARGE SCALE GENOMIC DNA]</scope>
    <source>
        <strain evidence="3 4">CBS 271.37</strain>
    </source>
</reference>
<dbReference type="HOGENOM" id="CLU_1677709_0_0_1"/>
<gene>
    <name evidence="3" type="ORF">Z517_04779</name>
</gene>
<dbReference type="RefSeq" id="XP_013285561.1">
    <property type="nucleotide sequence ID" value="XM_013430107.1"/>
</dbReference>
<sequence>MSTVLGSPQRPSSQTIARANTVPKPFEVFLAIGNILLWLLAAYVIYLHIRARWDLEARYRAHIQAERQARREAEKQMRHPVRAESRGHKRKLRQIQEEAEEDQDWRDEMLDWHGELEDLSLRGMEVDTDTEIEARMEIMEIPNRQEFERDNGQLWRW</sequence>
<accession>A0A0D2GLD4</accession>
<organism evidence="3 4">
    <name type="scientific">Fonsecaea pedrosoi CBS 271.37</name>
    <dbReference type="NCBI Taxonomy" id="1442368"/>
    <lineage>
        <taxon>Eukaryota</taxon>
        <taxon>Fungi</taxon>
        <taxon>Dikarya</taxon>
        <taxon>Ascomycota</taxon>
        <taxon>Pezizomycotina</taxon>
        <taxon>Eurotiomycetes</taxon>
        <taxon>Chaetothyriomycetidae</taxon>
        <taxon>Chaetothyriales</taxon>
        <taxon>Herpotrichiellaceae</taxon>
        <taxon>Fonsecaea</taxon>
    </lineage>
</organism>
<dbReference type="Proteomes" id="UP000053029">
    <property type="component" value="Unassembled WGS sequence"/>
</dbReference>
<proteinExistence type="predicted"/>
<evidence type="ECO:0000256" key="2">
    <source>
        <dbReference type="SAM" id="Phobius"/>
    </source>
</evidence>
<dbReference type="EMBL" id="KN846971">
    <property type="protein sequence ID" value="KIW81753.1"/>
    <property type="molecule type" value="Genomic_DNA"/>
</dbReference>